<evidence type="ECO:0000313" key="2">
    <source>
        <dbReference type="EMBL" id="OOF48084.1"/>
    </source>
</evidence>
<accession>A0A1V3ITE6</accession>
<dbReference type="EMBL" id="MLHK01000032">
    <property type="protein sequence ID" value="OOF45443.1"/>
    <property type="molecule type" value="Genomic_DNA"/>
</dbReference>
<evidence type="ECO:0000313" key="3">
    <source>
        <dbReference type="Proteomes" id="UP000188728"/>
    </source>
</evidence>
<dbReference type="Proteomes" id="UP000188728">
    <property type="component" value="Unassembled WGS sequence"/>
</dbReference>
<reference evidence="3 4" key="1">
    <citation type="submission" date="2016-10" db="EMBL/GenBank/DDBJ databases">
        <title>Rodentibacter gen. nov. and new species.</title>
        <authorList>
            <person name="Christensen H."/>
        </authorList>
    </citation>
    <scope>NUCLEOTIDE SEQUENCE [LARGE SCALE GENOMIC DNA]</scope>
    <source>
        <strain evidence="1 3">H1983213011</strain>
        <strain evidence="2 4">H1987082031</strain>
    </source>
</reference>
<dbReference type="AlphaFoldDB" id="A0A1V3J011"/>
<protein>
    <recommendedName>
        <fullName evidence="5">Lipoprotein</fullName>
    </recommendedName>
</protein>
<evidence type="ECO:0008006" key="5">
    <source>
        <dbReference type="Google" id="ProtNLM"/>
    </source>
</evidence>
<keyword evidence="4" id="KW-1185">Reference proteome</keyword>
<evidence type="ECO:0000313" key="1">
    <source>
        <dbReference type="EMBL" id="OOF45443.1"/>
    </source>
</evidence>
<dbReference type="RefSeq" id="WP_077421367.1">
    <property type="nucleotide sequence ID" value="NZ_MLHK01000032.1"/>
</dbReference>
<dbReference type="EMBL" id="MLHL01000035">
    <property type="protein sequence ID" value="OOF48084.1"/>
    <property type="molecule type" value="Genomic_DNA"/>
</dbReference>
<dbReference type="PROSITE" id="PS51257">
    <property type="entry name" value="PROKAR_LIPOPROTEIN"/>
    <property type="match status" value="1"/>
</dbReference>
<evidence type="ECO:0000313" key="4">
    <source>
        <dbReference type="Proteomes" id="UP000189161"/>
    </source>
</evidence>
<comment type="caution">
    <text evidence="2">The sequence shown here is derived from an EMBL/GenBank/DDBJ whole genome shotgun (WGS) entry which is preliminary data.</text>
</comment>
<sequence length="119" mass="12759">MKKLLLIVLSAILLTGCTTRWGEYSLLSNRNIDISHSQNFTRGEIVDGADVSLVVGIFGGKPDSGAALGRAISKDRCTVALTDVTITSHTLWVGIGFSNVVVEGRQLIDKSLPGCESRR</sequence>
<proteinExistence type="predicted"/>
<gene>
    <name evidence="1" type="ORF">BKK51_06385</name>
    <name evidence="2" type="ORF">BKK52_06730</name>
</gene>
<name>A0A1V3J011_9PAST</name>
<organism evidence="2 4">
    <name type="scientific">Rodentibacter trehalosifermentans</name>
    <dbReference type="NCBI Taxonomy" id="1908263"/>
    <lineage>
        <taxon>Bacteria</taxon>
        <taxon>Pseudomonadati</taxon>
        <taxon>Pseudomonadota</taxon>
        <taxon>Gammaproteobacteria</taxon>
        <taxon>Pasteurellales</taxon>
        <taxon>Pasteurellaceae</taxon>
        <taxon>Rodentibacter</taxon>
    </lineage>
</organism>
<dbReference type="OrthoDB" id="5405846at2"/>
<accession>A0A1V3J011</accession>
<dbReference type="Proteomes" id="UP000189161">
    <property type="component" value="Unassembled WGS sequence"/>
</dbReference>